<dbReference type="InterPro" id="IPR008271">
    <property type="entry name" value="Ser/Thr_kinase_AS"/>
</dbReference>
<dbReference type="SUPFAM" id="SSF56112">
    <property type="entry name" value="Protein kinase-like (PK-like)"/>
    <property type="match status" value="1"/>
</dbReference>
<sequence>MTLPIIGSYRLMRTIGEGEFGKVKLAVHIETGVEVAIKLCKKSQVVATPNGYTKLMREISTLKLVKNHPFIITLIEVIENETYIAIVMELAKGGELFEHILTKRSLEENETRKLFAQIMSAVGYIHSLEIVHRDLKLENILLDEHQNVVLIDFGFANKTKGPDVLMRTSCGSPCYAAPELVTTEASFLGYIGEKADLWSCGVILFSMIAGYLPWDDDPDNPEGDNINLLYNYIMHTPLDFPDHVPYDCRLLINRILEPNPDKRADIEEIINHVWLQPVKHIFDAEMDRRKVWHASNFVNLCVFIRILWPIFL</sequence>
<dbReference type="EMBL" id="MCGO01000009">
    <property type="protein sequence ID" value="ORY49532.1"/>
    <property type="molecule type" value="Genomic_DNA"/>
</dbReference>
<dbReference type="FunFam" id="1.10.510.10:FF:000571">
    <property type="entry name" value="Maternal embryonic leucine zipper kinase"/>
    <property type="match status" value="1"/>
</dbReference>
<dbReference type="InterPro" id="IPR011009">
    <property type="entry name" value="Kinase-like_dom_sf"/>
</dbReference>
<dbReference type="OrthoDB" id="193931at2759"/>
<dbReference type="FunFam" id="3.30.200.20:FF:000003">
    <property type="entry name" value="Non-specific serine/threonine protein kinase"/>
    <property type="match status" value="1"/>
</dbReference>
<evidence type="ECO:0000256" key="3">
    <source>
        <dbReference type="ARBA" id="ARBA00022741"/>
    </source>
</evidence>
<dbReference type="GO" id="GO:0005737">
    <property type="term" value="C:cytoplasm"/>
    <property type="evidence" value="ECO:0007669"/>
    <property type="project" value="TreeGrafter"/>
</dbReference>
<dbReference type="AlphaFoldDB" id="A0A1Y2CR94"/>
<keyword evidence="5 6" id="KW-0067">ATP-binding</keyword>
<comment type="similarity">
    <text evidence="7">Belongs to the protein kinase superfamily.</text>
</comment>
<comment type="caution">
    <text evidence="9">The sequence shown here is derived from an EMBL/GenBank/DDBJ whole genome shotgun (WGS) entry which is preliminary data.</text>
</comment>
<evidence type="ECO:0000256" key="2">
    <source>
        <dbReference type="ARBA" id="ARBA00022679"/>
    </source>
</evidence>
<dbReference type="GO" id="GO:0004674">
    <property type="term" value="F:protein serine/threonine kinase activity"/>
    <property type="evidence" value="ECO:0007669"/>
    <property type="project" value="UniProtKB-KW"/>
</dbReference>
<evidence type="ECO:0000256" key="1">
    <source>
        <dbReference type="ARBA" id="ARBA00022527"/>
    </source>
</evidence>
<dbReference type="Gene3D" id="1.10.510.10">
    <property type="entry name" value="Transferase(Phosphotransferase) domain 1"/>
    <property type="match status" value="1"/>
</dbReference>
<dbReference type="PANTHER" id="PTHR24346:SF110">
    <property type="entry name" value="NON-SPECIFIC SERINE_THREONINE PROTEIN KINASE"/>
    <property type="match status" value="1"/>
</dbReference>
<gene>
    <name evidence="9" type="ORF">BCR33DRAFT_657191</name>
</gene>
<dbReference type="CDD" id="cd14003">
    <property type="entry name" value="STKc_AMPK-like"/>
    <property type="match status" value="1"/>
</dbReference>
<accession>A0A1Y2CR94</accession>
<evidence type="ECO:0000259" key="8">
    <source>
        <dbReference type="PROSITE" id="PS50011"/>
    </source>
</evidence>
<keyword evidence="1 7" id="KW-0723">Serine/threonine-protein kinase</keyword>
<dbReference type="PANTHER" id="PTHR24346">
    <property type="entry name" value="MAP/MICROTUBULE AFFINITY-REGULATING KINASE"/>
    <property type="match status" value="1"/>
</dbReference>
<dbReference type="PIRSF" id="PIRSF000654">
    <property type="entry name" value="Integrin-linked_kinase"/>
    <property type="match status" value="1"/>
</dbReference>
<dbReference type="InterPro" id="IPR017441">
    <property type="entry name" value="Protein_kinase_ATP_BS"/>
</dbReference>
<dbReference type="PROSITE" id="PS50011">
    <property type="entry name" value="PROTEIN_KINASE_DOM"/>
    <property type="match status" value="1"/>
</dbReference>
<keyword evidence="4 9" id="KW-0418">Kinase</keyword>
<evidence type="ECO:0000256" key="7">
    <source>
        <dbReference type="RuleBase" id="RU000304"/>
    </source>
</evidence>
<dbReference type="PROSITE" id="PS00108">
    <property type="entry name" value="PROTEIN_KINASE_ST"/>
    <property type="match status" value="1"/>
</dbReference>
<keyword evidence="10" id="KW-1185">Reference proteome</keyword>
<keyword evidence="2" id="KW-0808">Transferase</keyword>
<proteinExistence type="inferred from homology"/>
<evidence type="ECO:0000256" key="5">
    <source>
        <dbReference type="ARBA" id="ARBA00022840"/>
    </source>
</evidence>
<keyword evidence="3 6" id="KW-0547">Nucleotide-binding</keyword>
<feature type="domain" description="Protein kinase" evidence="8">
    <location>
        <begin position="9"/>
        <end position="275"/>
    </location>
</feature>
<dbReference type="Pfam" id="PF00069">
    <property type="entry name" value="Pkinase"/>
    <property type="match status" value="1"/>
</dbReference>
<feature type="binding site" evidence="6">
    <location>
        <position position="38"/>
    </location>
    <ligand>
        <name>ATP</name>
        <dbReference type="ChEBI" id="CHEBI:30616"/>
    </ligand>
</feature>
<evidence type="ECO:0000313" key="10">
    <source>
        <dbReference type="Proteomes" id="UP000193642"/>
    </source>
</evidence>
<organism evidence="9 10">
    <name type="scientific">Rhizoclosmatium globosum</name>
    <dbReference type="NCBI Taxonomy" id="329046"/>
    <lineage>
        <taxon>Eukaryota</taxon>
        <taxon>Fungi</taxon>
        <taxon>Fungi incertae sedis</taxon>
        <taxon>Chytridiomycota</taxon>
        <taxon>Chytridiomycota incertae sedis</taxon>
        <taxon>Chytridiomycetes</taxon>
        <taxon>Chytridiales</taxon>
        <taxon>Chytriomycetaceae</taxon>
        <taxon>Rhizoclosmatium</taxon>
    </lineage>
</organism>
<dbReference type="GO" id="GO:0005524">
    <property type="term" value="F:ATP binding"/>
    <property type="evidence" value="ECO:0007669"/>
    <property type="project" value="UniProtKB-UniRule"/>
</dbReference>
<name>A0A1Y2CR94_9FUNG</name>
<dbReference type="SMART" id="SM00220">
    <property type="entry name" value="S_TKc"/>
    <property type="match status" value="1"/>
</dbReference>
<dbReference type="GO" id="GO:0035556">
    <property type="term" value="P:intracellular signal transduction"/>
    <property type="evidence" value="ECO:0007669"/>
    <property type="project" value="TreeGrafter"/>
</dbReference>
<reference evidence="9 10" key="1">
    <citation type="submission" date="2016-07" db="EMBL/GenBank/DDBJ databases">
        <title>Pervasive Adenine N6-methylation of Active Genes in Fungi.</title>
        <authorList>
            <consortium name="DOE Joint Genome Institute"/>
            <person name="Mondo S.J."/>
            <person name="Dannebaum R.O."/>
            <person name="Kuo R.C."/>
            <person name="Labutti K."/>
            <person name="Haridas S."/>
            <person name="Kuo A."/>
            <person name="Salamov A."/>
            <person name="Ahrendt S.R."/>
            <person name="Lipzen A."/>
            <person name="Sullivan W."/>
            <person name="Andreopoulos W.B."/>
            <person name="Clum A."/>
            <person name="Lindquist E."/>
            <person name="Daum C."/>
            <person name="Ramamoorthy G.K."/>
            <person name="Gryganskyi A."/>
            <person name="Culley D."/>
            <person name="Magnuson J.K."/>
            <person name="James T.Y."/>
            <person name="O'Malley M.A."/>
            <person name="Stajich J.E."/>
            <person name="Spatafora J.W."/>
            <person name="Visel A."/>
            <person name="Grigoriev I.V."/>
        </authorList>
    </citation>
    <scope>NUCLEOTIDE SEQUENCE [LARGE SCALE GENOMIC DNA]</scope>
    <source>
        <strain evidence="9 10">JEL800</strain>
    </source>
</reference>
<protein>
    <submittedName>
        <fullName evidence="9">Pkinase-domain-containing protein</fullName>
    </submittedName>
</protein>
<dbReference type="STRING" id="329046.A0A1Y2CR94"/>
<evidence type="ECO:0000256" key="6">
    <source>
        <dbReference type="PROSITE-ProRule" id="PRU10141"/>
    </source>
</evidence>
<dbReference type="Proteomes" id="UP000193642">
    <property type="component" value="Unassembled WGS sequence"/>
</dbReference>
<evidence type="ECO:0000313" key="9">
    <source>
        <dbReference type="EMBL" id="ORY49532.1"/>
    </source>
</evidence>
<dbReference type="InterPro" id="IPR000719">
    <property type="entry name" value="Prot_kinase_dom"/>
</dbReference>
<evidence type="ECO:0000256" key="4">
    <source>
        <dbReference type="ARBA" id="ARBA00022777"/>
    </source>
</evidence>
<dbReference type="PROSITE" id="PS00107">
    <property type="entry name" value="PROTEIN_KINASE_ATP"/>
    <property type="match status" value="1"/>
</dbReference>